<reference evidence="1" key="1">
    <citation type="journal article" date="2019" name="bioRxiv">
        <title>The Genome of the Zebra Mussel, Dreissena polymorpha: A Resource for Invasive Species Research.</title>
        <authorList>
            <person name="McCartney M.A."/>
            <person name="Auch B."/>
            <person name="Kono T."/>
            <person name="Mallez S."/>
            <person name="Zhang Y."/>
            <person name="Obille A."/>
            <person name="Becker A."/>
            <person name="Abrahante J.E."/>
            <person name="Garbe J."/>
            <person name="Badalamenti J.P."/>
            <person name="Herman A."/>
            <person name="Mangelson H."/>
            <person name="Liachko I."/>
            <person name="Sullivan S."/>
            <person name="Sone E.D."/>
            <person name="Koren S."/>
            <person name="Silverstein K.A.T."/>
            <person name="Beckman K.B."/>
            <person name="Gohl D.M."/>
        </authorList>
    </citation>
    <scope>NUCLEOTIDE SEQUENCE</scope>
    <source>
        <strain evidence="1">Duluth1</strain>
        <tissue evidence="1">Whole animal</tissue>
    </source>
</reference>
<gene>
    <name evidence="1" type="ORF">DPMN_032406</name>
</gene>
<name>A0A9D4M2T5_DREPO</name>
<dbReference type="Proteomes" id="UP000828390">
    <property type="component" value="Unassembled WGS sequence"/>
</dbReference>
<keyword evidence="2" id="KW-1185">Reference proteome</keyword>
<comment type="caution">
    <text evidence="1">The sequence shown here is derived from an EMBL/GenBank/DDBJ whole genome shotgun (WGS) entry which is preliminary data.</text>
</comment>
<reference evidence="1" key="2">
    <citation type="submission" date="2020-11" db="EMBL/GenBank/DDBJ databases">
        <authorList>
            <person name="McCartney M.A."/>
            <person name="Auch B."/>
            <person name="Kono T."/>
            <person name="Mallez S."/>
            <person name="Becker A."/>
            <person name="Gohl D.M."/>
            <person name="Silverstein K.A.T."/>
            <person name="Koren S."/>
            <person name="Bechman K.B."/>
            <person name="Herman A."/>
            <person name="Abrahante J.E."/>
            <person name="Garbe J."/>
        </authorList>
    </citation>
    <scope>NUCLEOTIDE SEQUENCE</scope>
    <source>
        <strain evidence="1">Duluth1</strain>
        <tissue evidence="1">Whole animal</tissue>
    </source>
</reference>
<dbReference type="EMBL" id="JAIWYP010000002">
    <property type="protein sequence ID" value="KAH3869243.1"/>
    <property type="molecule type" value="Genomic_DNA"/>
</dbReference>
<proteinExistence type="predicted"/>
<organism evidence="1 2">
    <name type="scientific">Dreissena polymorpha</name>
    <name type="common">Zebra mussel</name>
    <name type="synonym">Mytilus polymorpha</name>
    <dbReference type="NCBI Taxonomy" id="45954"/>
    <lineage>
        <taxon>Eukaryota</taxon>
        <taxon>Metazoa</taxon>
        <taxon>Spiralia</taxon>
        <taxon>Lophotrochozoa</taxon>
        <taxon>Mollusca</taxon>
        <taxon>Bivalvia</taxon>
        <taxon>Autobranchia</taxon>
        <taxon>Heteroconchia</taxon>
        <taxon>Euheterodonta</taxon>
        <taxon>Imparidentia</taxon>
        <taxon>Neoheterodontei</taxon>
        <taxon>Myida</taxon>
        <taxon>Dreissenoidea</taxon>
        <taxon>Dreissenidae</taxon>
        <taxon>Dreissena</taxon>
    </lineage>
</organism>
<accession>A0A9D4M2T5</accession>
<dbReference type="AlphaFoldDB" id="A0A9D4M2T5"/>
<evidence type="ECO:0000313" key="1">
    <source>
        <dbReference type="EMBL" id="KAH3869243.1"/>
    </source>
</evidence>
<sequence>MVFVDDTITKLIVRVQAERSQPVVIAMTPSVVPSSSRPTYIGSASAGSVVALLEINITQASDYGIWKIMKMDNLI</sequence>
<protein>
    <submittedName>
        <fullName evidence="1">Uncharacterized protein</fullName>
    </submittedName>
</protein>
<evidence type="ECO:0000313" key="2">
    <source>
        <dbReference type="Proteomes" id="UP000828390"/>
    </source>
</evidence>